<name>A0A0L8FFR7_OCTBM</name>
<protein>
    <submittedName>
        <fullName evidence="1">Uncharacterized protein</fullName>
    </submittedName>
</protein>
<proteinExistence type="predicted"/>
<dbReference type="AlphaFoldDB" id="A0A0L8FFR7"/>
<accession>A0A0L8FFR7</accession>
<evidence type="ECO:0000313" key="1">
    <source>
        <dbReference type="EMBL" id="KOF62261.1"/>
    </source>
</evidence>
<sequence length="64" mass="7714">MLSTEKKKKQLKKQKPLECRYVNTKQYIVKQHLAWHCSFLCAHLPFNQKLNYLIHEHSASDFIK</sequence>
<dbReference type="EMBL" id="KQ434061">
    <property type="protein sequence ID" value="KOF62261.1"/>
    <property type="molecule type" value="Genomic_DNA"/>
</dbReference>
<organism evidence="1">
    <name type="scientific">Octopus bimaculoides</name>
    <name type="common">California two-spotted octopus</name>
    <dbReference type="NCBI Taxonomy" id="37653"/>
    <lineage>
        <taxon>Eukaryota</taxon>
        <taxon>Metazoa</taxon>
        <taxon>Spiralia</taxon>
        <taxon>Lophotrochozoa</taxon>
        <taxon>Mollusca</taxon>
        <taxon>Cephalopoda</taxon>
        <taxon>Coleoidea</taxon>
        <taxon>Octopodiformes</taxon>
        <taxon>Octopoda</taxon>
        <taxon>Incirrata</taxon>
        <taxon>Octopodidae</taxon>
        <taxon>Octopus</taxon>
    </lineage>
</organism>
<reference evidence="1" key="1">
    <citation type="submission" date="2015-07" db="EMBL/GenBank/DDBJ databases">
        <title>MeaNS - Measles Nucleotide Surveillance Program.</title>
        <authorList>
            <person name="Tran T."/>
            <person name="Druce J."/>
        </authorList>
    </citation>
    <scope>NUCLEOTIDE SEQUENCE</scope>
    <source>
        <strain evidence="1">UCB-OBI-ISO-001</strain>
        <tissue evidence="1">Gonad</tissue>
    </source>
</reference>
<gene>
    <name evidence="1" type="ORF">OCBIM_22024568mg</name>
</gene>